<dbReference type="Gene3D" id="3.40.50.920">
    <property type="match status" value="1"/>
</dbReference>
<comment type="caution">
    <text evidence="1">The sequence shown here is derived from an EMBL/GenBank/DDBJ whole genome shotgun (WGS) entry which is preliminary data.</text>
</comment>
<reference evidence="1 2" key="1">
    <citation type="journal article" date="2020" name="Front. Plant Sci.">
        <title>Isolation of Rhizosphere Bacteria That Improve Quality and Water Stress Tolerance in Greenhouse Ornamentals.</title>
        <authorList>
            <person name="Nordstedt N.P."/>
            <person name="Jones M.L."/>
        </authorList>
    </citation>
    <scope>NUCLEOTIDE SEQUENCE [LARGE SCALE GENOMIC DNA]</scope>
    <source>
        <strain evidence="1 2">C7D2</strain>
    </source>
</reference>
<protein>
    <submittedName>
        <fullName evidence="1">Uncharacterized protein</fullName>
    </submittedName>
</protein>
<evidence type="ECO:0000313" key="2">
    <source>
        <dbReference type="Proteomes" id="UP000536720"/>
    </source>
</evidence>
<accession>A0A7Y5Z1X6</accession>
<dbReference type="AlphaFoldDB" id="A0A7Y5Z1X6"/>
<name>A0A7Y5Z1X6_9PSED</name>
<dbReference type="RefSeq" id="WP_175361698.1">
    <property type="nucleotide sequence ID" value="NZ_JABFMR010000002.1"/>
</dbReference>
<gene>
    <name evidence="1" type="ORF">HNO91_03840</name>
</gene>
<sequence>MTGYAQHVADQIGAHVTSRFVALGADSTGTSLQTVDKHWIVVLALQALAQEGVIEQACVKQAMSRYLLQ</sequence>
<proteinExistence type="predicted"/>
<dbReference type="EMBL" id="JABFMR010000002">
    <property type="protein sequence ID" value="NUT85535.1"/>
    <property type="molecule type" value="Genomic_DNA"/>
</dbReference>
<dbReference type="InterPro" id="IPR009014">
    <property type="entry name" value="Transketo_C/PFOR_II"/>
</dbReference>
<dbReference type="SUPFAM" id="SSF52922">
    <property type="entry name" value="TK C-terminal domain-like"/>
    <property type="match status" value="1"/>
</dbReference>
<evidence type="ECO:0000313" key="1">
    <source>
        <dbReference type="EMBL" id="NUT85535.1"/>
    </source>
</evidence>
<dbReference type="Proteomes" id="UP000536720">
    <property type="component" value="Unassembled WGS sequence"/>
</dbReference>
<organism evidence="1 2">
    <name type="scientific">Pseudomonas corrugata</name>
    <dbReference type="NCBI Taxonomy" id="47879"/>
    <lineage>
        <taxon>Bacteria</taxon>
        <taxon>Pseudomonadati</taxon>
        <taxon>Pseudomonadota</taxon>
        <taxon>Gammaproteobacteria</taxon>
        <taxon>Pseudomonadales</taxon>
        <taxon>Pseudomonadaceae</taxon>
        <taxon>Pseudomonas</taxon>
    </lineage>
</organism>